<reference evidence="8 9" key="1">
    <citation type="submission" date="2021-06" db="EMBL/GenBank/DDBJ databases">
        <title>Genome sequence of Babesia caballi.</title>
        <authorList>
            <person name="Yamagishi J."/>
            <person name="Kidaka T."/>
            <person name="Ochi A."/>
        </authorList>
    </citation>
    <scope>NUCLEOTIDE SEQUENCE [LARGE SCALE GENOMIC DNA]</scope>
    <source>
        <strain evidence="8">USDA-D6B2</strain>
    </source>
</reference>
<dbReference type="Gene3D" id="3.30.70.330">
    <property type="match status" value="3"/>
</dbReference>
<dbReference type="InterPro" id="IPR035979">
    <property type="entry name" value="RBD_domain_sf"/>
</dbReference>
<evidence type="ECO:0000313" key="8">
    <source>
        <dbReference type="EMBL" id="GIX65902.1"/>
    </source>
</evidence>
<dbReference type="InterPro" id="IPR012677">
    <property type="entry name" value="Nucleotide-bd_a/b_plait_sf"/>
</dbReference>
<dbReference type="CDD" id="cd00590">
    <property type="entry name" value="RRM_SF"/>
    <property type="match status" value="1"/>
</dbReference>
<feature type="compositionally biased region" description="Acidic residues" evidence="6">
    <location>
        <begin position="524"/>
        <end position="541"/>
    </location>
</feature>
<feature type="region of interest" description="Disordered" evidence="6">
    <location>
        <begin position="874"/>
        <end position="914"/>
    </location>
</feature>
<accession>A0AAV4M092</accession>
<evidence type="ECO:0000313" key="9">
    <source>
        <dbReference type="Proteomes" id="UP001497744"/>
    </source>
</evidence>
<evidence type="ECO:0000256" key="2">
    <source>
        <dbReference type="ARBA" id="ARBA00022737"/>
    </source>
</evidence>
<evidence type="ECO:0000256" key="6">
    <source>
        <dbReference type="SAM" id="MobiDB-lite"/>
    </source>
</evidence>
<dbReference type="SUPFAM" id="SSF54928">
    <property type="entry name" value="RNA-binding domain, RBD"/>
    <property type="match status" value="3"/>
</dbReference>
<evidence type="ECO:0000256" key="5">
    <source>
        <dbReference type="PROSITE-ProRule" id="PRU00176"/>
    </source>
</evidence>
<dbReference type="InterPro" id="IPR051945">
    <property type="entry name" value="RRM_MRD1_RNA_proc_ribogen"/>
</dbReference>
<feature type="region of interest" description="Disordered" evidence="6">
    <location>
        <begin position="201"/>
        <end position="244"/>
    </location>
</feature>
<protein>
    <submittedName>
        <fullName evidence="8">RNA binding protein, putative</fullName>
    </submittedName>
</protein>
<dbReference type="Pfam" id="PF00076">
    <property type="entry name" value="RRM_1"/>
    <property type="match status" value="2"/>
</dbReference>
<evidence type="ECO:0000256" key="4">
    <source>
        <dbReference type="ARBA" id="ARBA00023242"/>
    </source>
</evidence>
<dbReference type="InterPro" id="IPR000504">
    <property type="entry name" value="RRM_dom"/>
</dbReference>
<feature type="region of interest" description="Disordered" evidence="6">
    <location>
        <begin position="140"/>
        <end position="179"/>
    </location>
</feature>
<dbReference type="RefSeq" id="XP_067717971.1">
    <property type="nucleotide sequence ID" value="XM_067861870.1"/>
</dbReference>
<dbReference type="GO" id="GO:0005634">
    <property type="term" value="C:nucleus"/>
    <property type="evidence" value="ECO:0007669"/>
    <property type="project" value="UniProtKB-SubCell"/>
</dbReference>
<dbReference type="Proteomes" id="UP001497744">
    <property type="component" value="Unassembled WGS sequence"/>
</dbReference>
<keyword evidence="4" id="KW-0539">Nucleus</keyword>
<dbReference type="PROSITE" id="PS50102">
    <property type="entry name" value="RRM"/>
    <property type="match status" value="2"/>
</dbReference>
<feature type="domain" description="RRM" evidence="7">
    <location>
        <begin position="568"/>
        <end position="675"/>
    </location>
</feature>
<dbReference type="PANTHER" id="PTHR48039:SF5">
    <property type="entry name" value="RNA-BINDING PROTEIN 28"/>
    <property type="match status" value="1"/>
</dbReference>
<sequence length="914" mass="99570">MTTLWRKFQVPGKLDVFLFDKLYRKGPASVRKVAGDRPVRERIEAAFQPVEFLEVDLLKGSPVDTTITSRTPDPYLERWAASSAPFSTENMLREIKKVVKALGGGIMKKTKKSKGEKLDLEDVSLPMVNGGYSTNALAEEVEAQESTAEASSRKRKSADGDGIGKPAKRAAKAGTDGEVAQVAKTPAKKAALVRPLGKVSSAAVSGEHSGKSVVSKDAATPKTLTSRGKTITSKDTAGAPPSGTTKLLFSNVSAQDEEFRSLIKKQVPTCGPYVKCFMTSRGKGIVLVADEAVAQEYVSHFNGYELNGEAMSVAIATRVSKDDAKKAHMPTKDSFKWLMLVNIPKKVSKASVQKALEAVSGAGYKSLEQVEEGKWKVVFDSVPDFVKFNALVNGSSLVFSMDGKTKKAKVKCESPSFGKKAAHAGRVFVQNLPFGVTAAQLEKLVHSFDKGAKVHLPGDGKKGFAFVQFSNLQVAEKAILRLNGSSFLGRTIRLALSLPTELYSDKGKVDKKSSVEDLGGGSGEDSEDDAAESIGEDDIDAVPEGKTDSQDNRKPASVSGSKKDESGRTIFVRNLSYESTETALREYFSTFGTVESCKICKDAKGVSRGTAFVLFASEEDARKVLAAEELALERDAEFAATEAAAGGRNKVKRSQAAGLGFSLDGRRLRLSMALSRDEAGSLPKSPAKNHDAGSGSKKRADLLMAGVIVEGSAEFERLTPAEQKLQLASLKEKQEKMKNPNMFLNPKRLCVRNLPPNADVNELRRHIAAHFRRNVDLQSICGEKKVDASRLIGKVTFLSDEKRKVKVGEATMRRRMPFAFVDFEHEELAREALGFLSCNADIYGARNRLFAEFAIEDSRALYIQNKRKEQYATKLQAQAGPEGEKRKKCKTYSRGKLQRMKRRKLRAEKSAEAK</sequence>
<dbReference type="EMBL" id="BPLF01000005">
    <property type="protein sequence ID" value="GIX65902.1"/>
    <property type="molecule type" value="Genomic_DNA"/>
</dbReference>
<feature type="region of interest" description="Disordered" evidence="6">
    <location>
        <begin position="677"/>
        <end position="697"/>
    </location>
</feature>
<organism evidence="8 9">
    <name type="scientific">Babesia caballi</name>
    <dbReference type="NCBI Taxonomy" id="5871"/>
    <lineage>
        <taxon>Eukaryota</taxon>
        <taxon>Sar</taxon>
        <taxon>Alveolata</taxon>
        <taxon>Apicomplexa</taxon>
        <taxon>Aconoidasida</taxon>
        <taxon>Piroplasmida</taxon>
        <taxon>Babesiidae</taxon>
        <taxon>Babesia</taxon>
    </lineage>
</organism>
<keyword evidence="2" id="KW-0677">Repeat</keyword>
<feature type="compositionally biased region" description="Polar residues" evidence="6">
    <location>
        <begin position="222"/>
        <end position="235"/>
    </location>
</feature>
<feature type="domain" description="RRM" evidence="7">
    <location>
        <begin position="425"/>
        <end position="499"/>
    </location>
</feature>
<dbReference type="GO" id="GO:0003729">
    <property type="term" value="F:mRNA binding"/>
    <property type="evidence" value="ECO:0007669"/>
    <property type="project" value="TreeGrafter"/>
</dbReference>
<keyword evidence="9" id="KW-1185">Reference proteome</keyword>
<dbReference type="SMART" id="SM00360">
    <property type="entry name" value="RRM"/>
    <property type="match status" value="4"/>
</dbReference>
<feature type="compositionally biased region" description="Basic residues" evidence="6">
    <location>
        <begin position="886"/>
        <end position="906"/>
    </location>
</feature>
<evidence type="ECO:0000259" key="7">
    <source>
        <dbReference type="PROSITE" id="PS50102"/>
    </source>
</evidence>
<comment type="caution">
    <text evidence="8">The sequence shown here is derived from an EMBL/GenBank/DDBJ whole genome shotgun (WGS) entry which is preliminary data.</text>
</comment>
<gene>
    <name evidence="8" type="ORF">BcabD6B2_53370</name>
</gene>
<feature type="compositionally biased region" description="Basic and acidic residues" evidence="6">
    <location>
        <begin position="543"/>
        <end position="554"/>
    </location>
</feature>
<comment type="subcellular location">
    <subcellularLocation>
        <location evidence="1">Nucleus</location>
    </subcellularLocation>
</comment>
<dbReference type="GeneID" id="94197383"/>
<name>A0AAV4M092_BABCB</name>
<dbReference type="PANTHER" id="PTHR48039">
    <property type="entry name" value="RNA-BINDING MOTIF PROTEIN 14B"/>
    <property type="match status" value="1"/>
</dbReference>
<feature type="region of interest" description="Disordered" evidence="6">
    <location>
        <begin position="509"/>
        <end position="565"/>
    </location>
</feature>
<evidence type="ECO:0000256" key="3">
    <source>
        <dbReference type="ARBA" id="ARBA00022884"/>
    </source>
</evidence>
<keyword evidence="3 5" id="KW-0694">RNA-binding</keyword>
<proteinExistence type="predicted"/>
<evidence type="ECO:0000256" key="1">
    <source>
        <dbReference type="ARBA" id="ARBA00004123"/>
    </source>
</evidence>
<dbReference type="AlphaFoldDB" id="A0AAV4M092"/>